<reference evidence="2 3" key="1">
    <citation type="submission" date="2020-08" db="EMBL/GenBank/DDBJ databases">
        <title>Plant Genome Project.</title>
        <authorList>
            <person name="Zhang R.-G."/>
        </authorList>
    </citation>
    <scope>NUCLEOTIDE SEQUENCE [LARGE SCALE GENOMIC DNA]</scope>
    <source>
        <tissue evidence="2">Rhizome</tissue>
    </source>
</reference>
<proteinExistence type="predicted"/>
<dbReference type="PANTHER" id="PTHR33385:SF4">
    <property type="entry name" value="PROTEIN XRI1"/>
    <property type="match status" value="1"/>
</dbReference>
<dbReference type="InterPro" id="IPR039933">
    <property type="entry name" value="XRI1"/>
</dbReference>
<keyword evidence="3" id="KW-1185">Reference proteome</keyword>
<dbReference type="GO" id="GO:0007143">
    <property type="term" value="P:female meiotic nuclear division"/>
    <property type="evidence" value="ECO:0007669"/>
    <property type="project" value="InterPro"/>
</dbReference>
<comment type="caution">
    <text evidence="2">The sequence shown here is derived from an EMBL/GenBank/DDBJ whole genome shotgun (WGS) entry which is preliminary data.</text>
</comment>
<dbReference type="PANTHER" id="PTHR33385">
    <property type="entry name" value="PROTEIN XRI1"/>
    <property type="match status" value="1"/>
</dbReference>
<sequence>MIWNPIFFFFDYQSKFLLWIFLTSTLVKRVWFRFGLCLLKNKVLCDDFKSKIWNFMLIFCGICSSDMWHWQREEEYCLSGDSQLGLPQCLWDDSNDKCESLQHTMGNQTPLRDFGHFDLDILDLGDEGEKDVDEALGAPRVKRRRVLHFTSDDDGGTANKEHLSAGVQEDSASVKVWTENLQPNPASSDDRFLFSNEVLDPSTDEWLDNYFNDSEMSSNMNDQVKLNSQIDVSDFLDGEPDKRTKLLPNHSKSATLKIFKGRKSHINSLTKLTTSVAYPFTLVKPSEVQGHLTLKDLNQRILAPPPSRPRNEMVDDPSINYPTSAFSGKPVVVKTKILTEGGKGSITILRTKGLSETAEFIFLQLDLSG</sequence>
<dbReference type="EMBL" id="JACMSC010000017">
    <property type="protein sequence ID" value="KAG6478617.1"/>
    <property type="molecule type" value="Genomic_DNA"/>
</dbReference>
<protein>
    <recommendedName>
        <fullName evidence="4">Protein XRI1</fullName>
    </recommendedName>
</protein>
<feature type="region of interest" description="Disordered" evidence="1">
    <location>
        <begin position="302"/>
        <end position="321"/>
    </location>
</feature>
<name>A0A8J5KE56_ZINOF</name>
<dbReference type="AlphaFoldDB" id="A0A8J5KE56"/>
<gene>
    <name evidence="2" type="ORF">ZIOFF_062060</name>
</gene>
<evidence type="ECO:0000256" key="1">
    <source>
        <dbReference type="SAM" id="MobiDB-lite"/>
    </source>
</evidence>
<accession>A0A8J5KE56</accession>
<dbReference type="GO" id="GO:0007140">
    <property type="term" value="P:male meiotic nuclear division"/>
    <property type="evidence" value="ECO:0007669"/>
    <property type="project" value="InterPro"/>
</dbReference>
<dbReference type="Proteomes" id="UP000734854">
    <property type="component" value="Unassembled WGS sequence"/>
</dbReference>
<evidence type="ECO:0000313" key="2">
    <source>
        <dbReference type="EMBL" id="KAG6478617.1"/>
    </source>
</evidence>
<organism evidence="2 3">
    <name type="scientific">Zingiber officinale</name>
    <name type="common">Ginger</name>
    <name type="synonym">Amomum zingiber</name>
    <dbReference type="NCBI Taxonomy" id="94328"/>
    <lineage>
        <taxon>Eukaryota</taxon>
        <taxon>Viridiplantae</taxon>
        <taxon>Streptophyta</taxon>
        <taxon>Embryophyta</taxon>
        <taxon>Tracheophyta</taxon>
        <taxon>Spermatophyta</taxon>
        <taxon>Magnoliopsida</taxon>
        <taxon>Liliopsida</taxon>
        <taxon>Zingiberales</taxon>
        <taxon>Zingiberaceae</taxon>
        <taxon>Zingiber</taxon>
    </lineage>
</organism>
<evidence type="ECO:0000313" key="3">
    <source>
        <dbReference type="Proteomes" id="UP000734854"/>
    </source>
</evidence>
<evidence type="ECO:0008006" key="4">
    <source>
        <dbReference type="Google" id="ProtNLM"/>
    </source>
</evidence>